<keyword evidence="2" id="KW-1185">Reference proteome</keyword>
<proteinExistence type="predicted"/>
<evidence type="ECO:0000313" key="2">
    <source>
        <dbReference type="Proteomes" id="UP001396334"/>
    </source>
</evidence>
<name>A0ABR2P3Q7_9ROSI</name>
<accession>A0ABR2P3Q7</accession>
<sequence length="103" mass="11601">MVVDDLSFRPITSLTNKVMLAVWERKEVGFLQLKGLSYHTPRKSLVMQAKEPDIQKNLKIEMDGNSCLWGVKFLIEDIIVAWSAIELNVFVSANVSYASEAAL</sequence>
<dbReference type="Proteomes" id="UP001396334">
    <property type="component" value="Unassembled WGS sequence"/>
</dbReference>
<evidence type="ECO:0000313" key="1">
    <source>
        <dbReference type="EMBL" id="KAK8982877.1"/>
    </source>
</evidence>
<protein>
    <submittedName>
        <fullName evidence="1">Uncharacterized protein</fullName>
    </submittedName>
</protein>
<reference evidence="1 2" key="1">
    <citation type="journal article" date="2024" name="G3 (Bethesda)">
        <title>Genome assembly of Hibiscus sabdariffa L. provides insights into metabolisms of medicinal natural products.</title>
        <authorList>
            <person name="Kim T."/>
        </authorList>
    </citation>
    <scope>NUCLEOTIDE SEQUENCE [LARGE SCALE GENOMIC DNA]</scope>
    <source>
        <strain evidence="1">TK-2024</strain>
        <tissue evidence="1">Old leaves</tissue>
    </source>
</reference>
<comment type="caution">
    <text evidence="1">The sequence shown here is derived from an EMBL/GenBank/DDBJ whole genome shotgun (WGS) entry which is preliminary data.</text>
</comment>
<organism evidence="1 2">
    <name type="scientific">Hibiscus sabdariffa</name>
    <name type="common">roselle</name>
    <dbReference type="NCBI Taxonomy" id="183260"/>
    <lineage>
        <taxon>Eukaryota</taxon>
        <taxon>Viridiplantae</taxon>
        <taxon>Streptophyta</taxon>
        <taxon>Embryophyta</taxon>
        <taxon>Tracheophyta</taxon>
        <taxon>Spermatophyta</taxon>
        <taxon>Magnoliopsida</taxon>
        <taxon>eudicotyledons</taxon>
        <taxon>Gunneridae</taxon>
        <taxon>Pentapetalae</taxon>
        <taxon>rosids</taxon>
        <taxon>malvids</taxon>
        <taxon>Malvales</taxon>
        <taxon>Malvaceae</taxon>
        <taxon>Malvoideae</taxon>
        <taxon>Hibiscus</taxon>
    </lineage>
</organism>
<dbReference type="EMBL" id="JBBPBN010000083">
    <property type="protein sequence ID" value="KAK8982877.1"/>
    <property type="molecule type" value="Genomic_DNA"/>
</dbReference>
<gene>
    <name evidence="1" type="ORF">V6N11_054862</name>
</gene>